<dbReference type="Gene3D" id="1.10.3210.10">
    <property type="entry name" value="Hypothetical protein af1432"/>
    <property type="match status" value="1"/>
</dbReference>
<name>G3A2R0_9RALS</name>
<dbReference type="SMART" id="SM00471">
    <property type="entry name" value="HDc"/>
    <property type="match status" value="1"/>
</dbReference>
<dbReference type="EMBL" id="FR854087">
    <property type="protein sequence ID" value="CCA85716.1"/>
    <property type="molecule type" value="Genomic_DNA"/>
</dbReference>
<dbReference type="SUPFAM" id="SSF109604">
    <property type="entry name" value="HD-domain/PDEase-like"/>
    <property type="match status" value="1"/>
</dbReference>
<keyword evidence="2" id="KW-0378">Hydrolase</keyword>
<evidence type="ECO:0000313" key="2">
    <source>
        <dbReference type="EMBL" id="CCA85716.1"/>
    </source>
</evidence>
<dbReference type="GO" id="GO:0016787">
    <property type="term" value="F:hydrolase activity"/>
    <property type="evidence" value="ECO:0007669"/>
    <property type="project" value="UniProtKB-KW"/>
</dbReference>
<dbReference type="InterPro" id="IPR006674">
    <property type="entry name" value="HD_domain"/>
</dbReference>
<dbReference type="PANTHER" id="PTHR40202:SF1">
    <property type="entry name" value="HD DOMAIN-CONTAINING PROTEIN"/>
    <property type="match status" value="1"/>
</dbReference>
<organism evidence="2">
    <name type="scientific">Ralstonia syzygii R24</name>
    <dbReference type="NCBI Taxonomy" id="907261"/>
    <lineage>
        <taxon>Bacteria</taxon>
        <taxon>Pseudomonadati</taxon>
        <taxon>Pseudomonadota</taxon>
        <taxon>Betaproteobacteria</taxon>
        <taxon>Burkholderiales</taxon>
        <taxon>Burkholderiaceae</taxon>
        <taxon>Ralstonia</taxon>
        <taxon>Ralstonia solanacearum species complex</taxon>
    </lineage>
</organism>
<dbReference type="InterPro" id="IPR003607">
    <property type="entry name" value="HD/PDEase_dom"/>
</dbReference>
<reference evidence="2" key="2">
    <citation type="submission" date="2011-04" db="EMBL/GenBank/DDBJ databases">
        <authorList>
            <person name="Genoscope - CEA"/>
        </authorList>
    </citation>
    <scope>NUCLEOTIDE SEQUENCE</scope>
    <source>
        <strain evidence="2">R24</strain>
    </source>
</reference>
<gene>
    <name evidence="2" type="ORF">RALSY_20325</name>
</gene>
<dbReference type="PANTHER" id="PTHR40202">
    <property type="match status" value="1"/>
</dbReference>
<dbReference type="InterPro" id="IPR052567">
    <property type="entry name" value="OP_Dioxygenase"/>
</dbReference>
<reference evidence="2" key="1">
    <citation type="journal article" date="2011" name="PLoS ONE">
        <title>Ralstonia syzygii, the Blood Disease Bacterium and some Asian R. solanacearum strains form a single genomic species despite divergent lifestyles.</title>
        <authorList>
            <person name="Remenant B."/>
            <person name="de Cambiaire J.C."/>
            <person name="Cellier G."/>
            <person name="Jacobs J.M."/>
            <person name="Mangenot S."/>
            <person name="Barbe V."/>
            <person name="Lajus A."/>
            <person name="Vallenet D."/>
            <person name="Medigue C."/>
            <person name="Fegan M."/>
            <person name="Allen C."/>
            <person name="Prior P."/>
        </authorList>
    </citation>
    <scope>NUCLEOTIDE SEQUENCE</scope>
    <source>
        <strain evidence="2">R24</strain>
    </source>
</reference>
<evidence type="ECO:0000259" key="1">
    <source>
        <dbReference type="SMART" id="SM00471"/>
    </source>
</evidence>
<protein>
    <submittedName>
        <fullName evidence="2">Putative HD phosphohydrolase (Modular protein)</fullName>
    </submittedName>
</protein>
<dbReference type="CDD" id="cd00077">
    <property type="entry name" value="HDc"/>
    <property type="match status" value="1"/>
</dbReference>
<proteinExistence type="predicted"/>
<sequence>MALRFDDLRTLFDRHGDIAYSGEPVTQRAHALQTAALAEAAGASDALVTAALLHDLGHLLNPQRETLTGRGIDDPHPYFALPFLRGVFPDAVPEPIRLHVDAKRCLCAIDAHYHACLSADSVRSLALQGGVFCADEAAAFLRRPYAADALCLRRWDDLAKVAARRPTCPTSWPWRRACQRQHSPRSVARTASSHGVWGSAPSVWTSFALSMRIGCRHR</sequence>
<dbReference type="AlphaFoldDB" id="G3A2R0"/>
<feature type="domain" description="HD/PDEase" evidence="1">
    <location>
        <begin position="23"/>
        <end position="149"/>
    </location>
</feature>
<accession>G3A2R0</accession>
<dbReference type="Pfam" id="PF01966">
    <property type="entry name" value="HD"/>
    <property type="match status" value="1"/>
</dbReference>